<dbReference type="RefSeq" id="WP_310238465.1">
    <property type="nucleotide sequence ID" value="NZ_JAVDWO010000019.1"/>
</dbReference>
<evidence type="ECO:0000256" key="1">
    <source>
        <dbReference type="SAM" id="MobiDB-lite"/>
    </source>
</evidence>
<reference evidence="2 3" key="1">
    <citation type="submission" date="2023-07" db="EMBL/GenBank/DDBJ databases">
        <title>Sorghum-associated microbial communities from plants grown in Nebraska, USA.</title>
        <authorList>
            <person name="Schachtman D."/>
        </authorList>
    </citation>
    <scope>NUCLEOTIDE SEQUENCE [LARGE SCALE GENOMIC DNA]</scope>
    <source>
        <strain evidence="2 3">4099</strain>
    </source>
</reference>
<keyword evidence="3" id="KW-1185">Reference proteome</keyword>
<organism evidence="2 3">
    <name type="scientific">Luteimonas terrae</name>
    <dbReference type="NCBI Taxonomy" id="1530191"/>
    <lineage>
        <taxon>Bacteria</taxon>
        <taxon>Pseudomonadati</taxon>
        <taxon>Pseudomonadota</taxon>
        <taxon>Gammaproteobacteria</taxon>
        <taxon>Lysobacterales</taxon>
        <taxon>Lysobacteraceae</taxon>
        <taxon>Luteimonas</taxon>
    </lineage>
</organism>
<protein>
    <submittedName>
        <fullName evidence="2">Uncharacterized protein</fullName>
    </submittedName>
</protein>
<comment type="caution">
    <text evidence="2">The sequence shown here is derived from an EMBL/GenBank/DDBJ whole genome shotgun (WGS) entry which is preliminary data.</text>
</comment>
<evidence type="ECO:0000313" key="2">
    <source>
        <dbReference type="EMBL" id="MDR7194748.1"/>
    </source>
</evidence>
<sequence>MAGMLRPAPRAEQHDALGGDPGHQQGAQRVGLEAGKIAGAKVIGRRAAFHLFGPHGFRFRALEQGGDRIETPGALRPPRRSGKTQHKQCRGEGSEPHR</sequence>
<dbReference type="EMBL" id="JAVDWO010000019">
    <property type="protein sequence ID" value="MDR7194748.1"/>
    <property type="molecule type" value="Genomic_DNA"/>
</dbReference>
<feature type="compositionally biased region" description="Basic residues" evidence="1">
    <location>
        <begin position="77"/>
        <end position="88"/>
    </location>
</feature>
<feature type="region of interest" description="Disordered" evidence="1">
    <location>
        <begin position="63"/>
        <end position="98"/>
    </location>
</feature>
<dbReference type="Proteomes" id="UP001256588">
    <property type="component" value="Unassembled WGS sequence"/>
</dbReference>
<proteinExistence type="predicted"/>
<feature type="compositionally biased region" description="Basic and acidic residues" evidence="1">
    <location>
        <begin position="89"/>
        <end position="98"/>
    </location>
</feature>
<name>A0ABU1Y146_9GAMM</name>
<gene>
    <name evidence="2" type="ORF">J2W68_003496</name>
</gene>
<feature type="region of interest" description="Disordered" evidence="1">
    <location>
        <begin position="1"/>
        <end position="30"/>
    </location>
</feature>
<accession>A0ABU1Y146</accession>
<evidence type="ECO:0000313" key="3">
    <source>
        <dbReference type="Proteomes" id="UP001256588"/>
    </source>
</evidence>